<reference evidence="3" key="1">
    <citation type="submission" date="2019-02" db="EMBL/GenBank/DDBJ databases">
        <authorList>
            <person name="Gruber-Vodicka R. H."/>
            <person name="Seah K. B. B."/>
        </authorList>
    </citation>
    <scope>NUCLEOTIDE SEQUENCE</scope>
    <source>
        <strain evidence="4">BECK_SA2B12</strain>
        <strain evidence="3">BECK_SA2B15</strain>
        <strain evidence="2">BECK_SA2B20</strain>
    </source>
</reference>
<proteinExistence type="predicted"/>
<accession>A0A450VIK8</accession>
<evidence type="ECO:0000256" key="1">
    <source>
        <dbReference type="SAM" id="Phobius"/>
    </source>
</evidence>
<keyword evidence="1" id="KW-0472">Membrane</keyword>
<evidence type="ECO:0000313" key="3">
    <source>
        <dbReference type="EMBL" id="VFK04570.1"/>
    </source>
</evidence>
<evidence type="ECO:0000313" key="4">
    <source>
        <dbReference type="EMBL" id="VFK07615.1"/>
    </source>
</evidence>
<dbReference type="EMBL" id="CAADFI010000435">
    <property type="protein sequence ID" value="VFK04356.1"/>
    <property type="molecule type" value="Genomic_DNA"/>
</dbReference>
<feature type="transmembrane region" description="Helical" evidence="1">
    <location>
        <begin position="79"/>
        <end position="98"/>
    </location>
</feature>
<keyword evidence="1" id="KW-0812">Transmembrane</keyword>
<organism evidence="3">
    <name type="scientific">Candidatus Kentrum eta</name>
    <dbReference type="NCBI Taxonomy" id="2126337"/>
    <lineage>
        <taxon>Bacteria</taxon>
        <taxon>Pseudomonadati</taxon>
        <taxon>Pseudomonadota</taxon>
        <taxon>Gammaproteobacteria</taxon>
        <taxon>Candidatus Kentrum</taxon>
    </lineage>
</organism>
<keyword evidence="1" id="KW-1133">Transmembrane helix</keyword>
<sequence>MYAVLADKVEIDKEQWRRAFKIWKLKLEEKKENLSIWSLFTKIEYDGTYFNECCDNKVAGLISFRKKFPYKLYQAYKKLFRFFKHPVSLLITSFLLAKVTSDLINPQVAGSTVNFWQLATRTMLFWVVLLFITFPLIFEDNDTK</sequence>
<dbReference type="EMBL" id="CAADFJ010000438">
    <property type="protein sequence ID" value="VFK07615.1"/>
    <property type="molecule type" value="Genomic_DNA"/>
</dbReference>
<name>A0A450VIK8_9GAMM</name>
<evidence type="ECO:0000313" key="2">
    <source>
        <dbReference type="EMBL" id="VFK04356.1"/>
    </source>
</evidence>
<dbReference type="EMBL" id="CAADFG010000431">
    <property type="protein sequence ID" value="VFK04570.1"/>
    <property type="molecule type" value="Genomic_DNA"/>
</dbReference>
<feature type="transmembrane region" description="Helical" evidence="1">
    <location>
        <begin position="118"/>
        <end position="138"/>
    </location>
</feature>
<dbReference type="AlphaFoldDB" id="A0A450VIK8"/>
<gene>
    <name evidence="3" type="ORF">BECKH772A_GA0070896_104311</name>
    <name evidence="2" type="ORF">BECKH772B_GA0070898_104351</name>
    <name evidence="4" type="ORF">BECKH772C_GA0070978_104381</name>
</gene>
<protein>
    <submittedName>
        <fullName evidence="3">Uncharacterized protein</fullName>
    </submittedName>
</protein>